<keyword evidence="2" id="KW-1185">Reference proteome</keyword>
<sequence>MMRQRAKNASCLCDSRVSGVVPALPGAYGVCITDTRTDGSSGGRSTTQALRGRTLYSHPSPIHRAGEPRDRNRLLRSCVSSHHLLPRDVVANTQQTHGSRNARRAVSRWQRRSNGVPQLGLVRLRLRVRLRHLCRDARSVPGPPDEEPAVAVGGRNRQAEARGRGRGGGGGGSPYASTTTVGEPVGSLRVNGDNPTREIDARRHRTKLLSPLAWVCSVRTRIHAASRQAALESPPGHPLTRRLVERQSFKA</sequence>
<evidence type="ECO:0000313" key="2">
    <source>
        <dbReference type="Proteomes" id="UP001638806"/>
    </source>
</evidence>
<protein>
    <submittedName>
        <fullName evidence="1">Uncharacterized protein</fullName>
    </submittedName>
</protein>
<evidence type="ECO:0000313" key="1">
    <source>
        <dbReference type="EMBL" id="KAL3960320.1"/>
    </source>
</evidence>
<dbReference type="Proteomes" id="UP001638806">
    <property type="component" value="Unassembled WGS sequence"/>
</dbReference>
<organism evidence="1 2">
    <name type="scientific">Purpureocillium lilacinum</name>
    <name type="common">Paecilomyces lilacinus</name>
    <dbReference type="NCBI Taxonomy" id="33203"/>
    <lineage>
        <taxon>Eukaryota</taxon>
        <taxon>Fungi</taxon>
        <taxon>Dikarya</taxon>
        <taxon>Ascomycota</taxon>
        <taxon>Pezizomycotina</taxon>
        <taxon>Sordariomycetes</taxon>
        <taxon>Hypocreomycetidae</taxon>
        <taxon>Hypocreales</taxon>
        <taxon>Ophiocordycipitaceae</taxon>
        <taxon>Purpureocillium</taxon>
    </lineage>
</organism>
<accession>A0ACC4DYA5</accession>
<name>A0ACC4DYA5_PURLI</name>
<comment type="caution">
    <text evidence="1">The sequence shown here is derived from an EMBL/GenBank/DDBJ whole genome shotgun (WGS) entry which is preliminary data.</text>
</comment>
<gene>
    <name evidence="1" type="ORF">ACCO45_005437</name>
</gene>
<reference evidence="1" key="1">
    <citation type="submission" date="2024-12" db="EMBL/GenBank/DDBJ databases">
        <title>Comparative genomics and development of molecular markers within Purpureocillium lilacinum and among Purpureocillium species.</title>
        <authorList>
            <person name="Yeh Z.-Y."/>
            <person name="Ni N.-T."/>
            <person name="Lo P.-H."/>
            <person name="Mushyakhwo K."/>
            <person name="Lin C.-F."/>
            <person name="Nai Y.-S."/>
        </authorList>
    </citation>
    <scope>NUCLEOTIDE SEQUENCE</scope>
    <source>
        <strain evidence="1">NCHU-NPUST-175</strain>
    </source>
</reference>
<dbReference type="EMBL" id="JBGNUJ010000004">
    <property type="protein sequence ID" value="KAL3960320.1"/>
    <property type="molecule type" value="Genomic_DNA"/>
</dbReference>
<proteinExistence type="predicted"/>